<evidence type="ECO:0000313" key="8">
    <source>
        <dbReference type="Proteomes" id="UP000652761"/>
    </source>
</evidence>
<reference evidence="7" key="1">
    <citation type="submission" date="2017-07" db="EMBL/GenBank/DDBJ databases">
        <title>Taro Niue Genome Assembly and Annotation.</title>
        <authorList>
            <person name="Atibalentja N."/>
            <person name="Keating K."/>
            <person name="Fields C.J."/>
        </authorList>
    </citation>
    <scope>NUCLEOTIDE SEQUENCE</scope>
    <source>
        <strain evidence="7">Niue_2</strain>
        <tissue evidence="7">Leaf</tissue>
    </source>
</reference>
<dbReference type="Gene3D" id="3.30.730.10">
    <property type="entry name" value="AP2/ERF domain"/>
    <property type="match status" value="1"/>
</dbReference>
<dbReference type="PRINTS" id="PR00367">
    <property type="entry name" value="ETHRSPELEMNT"/>
</dbReference>
<dbReference type="GO" id="GO:0003700">
    <property type="term" value="F:DNA-binding transcription factor activity"/>
    <property type="evidence" value="ECO:0007669"/>
    <property type="project" value="InterPro"/>
</dbReference>
<gene>
    <name evidence="7" type="ORF">Taro_014032</name>
</gene>
<keyword evidence="5" id="KW-0539">Nucleus</keyword>
<dbReference type="InterPro" id="IPR001471">
    <property type="entry name" value="AP2/ERF_dom"/>
</dbReference>
<keyword evidence="8" id="KW-1185">Reference proteome</keyword>
<dbReference type="InterPro" id="IPR016177">
    <property type="entry name" value="DNA-bd_dom_sf"/>
</dbReference>
<dbReference type="AlphaFoldDB" id="A0A843U813"/>
<name>A0A843U813_COLES</name>
<dbReference type="EMBL" id="NMUH01000575">
    <property type="protein sequence ID" value="MQL81562.1"/>
    <property type="molecule type" value="Genomic_DNA"/>
</dbReference>
<dbReference type="PANTHER" id="PTHR31190:SF480">
    <property type="entry name" value="ETHYLENE-RESPONSIVE TRANSCRIPTION FACTOR RAP2-12"/>
    <property type="match status" value="1"/>
</dbReference>
<dbReference type="SMART" id="SM00380">
    <property type="entry name" value="AP2"/>
    <property type="match status" value="1"/>
</dbReference>
<accession>A0A843U813</accession>
<dbReference type="FunFam" id="3.30.730.10:FF:000001">
    <property type="entry name" value="Ethylene-responsive transcription factor 2"/>
    <property type="match status" value="1"/>
</dbReference>
<evidence type="ECO:0000256" key="4">
    <source>
        <dbReference type="ARBA" id="ARBA00023163"/>
    </source>
</evidence>
<dbReference type="GO" id="GO:0003677">
    <property type="term" value="F:DNA binding"/>
    <property type="evidence" value="ECO:0007669"/>
    <property type="project" value="UniProtKB-KW"/>
</dbReference>
<keyword evidence="2" id="KW-0805">Transcription regulation</keyword>
<dbReference type="Proteomes" id="UP000652761">
    <property type="component" value="Unassembled WGS sequence"/>
</dbReference>
<proteinExistence type="predicted"/>
<evidence type="ECO:0000256" key="2">
    <source>
        <dbReference type="ARBA" id="ARBA00023015"/>
    </source>
</evidence>
<dbReference type="OrthoDB" id="668733at2759"/>
<dbReference type="InterPro" id="IPR044808">
    <property type="entry name" value="ERF_plant"/>
</dbReference>
<evidence type="ECO:0000256" key="5">
    <source>
        <dbReference type="ARBA" id="ARBA00023242"/>
    </source>
</evidence>
<sequence>MAAYLRLSDVEGSVILKSTEFNGLADKSANKKRKNQYRGTRQRPWDKWAAEIRDPRKGVRVWLGTFNTAEEAARAYDVEARRIRGKKAKLNFPEEALGAAQKHTAEAIAPKPKRSAKLHVNQYMNDSDHQLYTTFGFIEEKELKSEYLNSLPAARSIKPAGGDALCFQSDQSSNSLEYSDFGWEHESKAPEITSALVPTVMECTMLDENPQQNMKDNAGDAFVRVENTTMKNSEDLLAFDPFSFMQVAYPDGNANELMDSFFGTDMTQEGDNPVDLWSFDDMPLSSTVF</sequence>
<keyword evidence="3" id="KW-0238">DNA-binding</keyword>
<evidence type="ECO:0000256" key="1">
    <source>
        <dbReference type="ARBA" id="ARBA00004123"/>
    </source>
</evidence>
<evidence type="ECO:0000313" key="7">
    <source>
        <dbReference type="EMBL" id="MQL81562.1"/>
    </source>
</evidence>
<comment type="subcellular location">
    <subcellularLocation>
        <location evidence="1">Nucleus</location>
    </subcellularLocation>
</comment>
<dbReference type="InterPro" id="IPR036955">
    <property type="entry name" value="AP2/ERF_dom_sf"/>
</dbReference>
<dbReference type="Pfam" id="PF00847">
    <property type="entry name" value="AP2"/>
    <property type="match status" value="1"/>
</dbReference>
<evidence type="ECO:0000259" key="6">
    <source>
        <dbReference type="PROSITE" id="PS51032"/>
    </source>
</evidence>
<protein>
    <recommendedName>
        <fullName evidence="6">AP2/ERF domain-containing protein</fullName>
    </recommendedName>
</protein>
<feature type="domain" description="AP2/ERF" evidence="6">
    <location>
        <begin position="36"/>
        <end position="93"/>
    </location>
</feature>
<evidence type="ECO:0000256" key="3">
    <source>
        <dbReference type="ARBA" id="ARBA00023125"/>
    </source>
</evidence>
<keyword evidence="4" id="KW-0804">Transcription</keyword>
<dbReference type="PANTHER" id="PTHR31190">
    <property type="entry name" value="DNA-BINDING DOMAIN"/>
    <property type="match status" value="1"/>
</dbReference>
<comment type="caution">
    <text evidence="7">The sequence shown here is derived from an EMBL/GenBank/DDBJ whole genome shotgun (WGS) entry which is preliminary data.</text>
</comment>
<dbReference type="CDD" id="cd00018">
    <property type="entry name" value="AP2"/>
    <property type="match status" value="1"/>
</dbReference>
<dbReference type="GO" id="GO:0005634">
    <property type="term" value="C:nucleus"/>
    <property type="evidence" value="ECO:0007669"/>
    <property type="project" value="UniProtKB-SubCell"/>
</dbReference>
<dbReference type="SUPFAM" id="SSF54171">
    <property type="entry name" value="DNA-binding domain"/>
    <property type="match status" value="1"/>
</dbReference>
<dbReference type="PROSITE" id="PS51032">
    <property type="entry name" value="AP2_ERF"/>
    <property type="match status" value="1"/>
</dbReference>
<dbReference type="GO" id="GO:0009873">
    <property type="term" value="P:ethylene-activated signaling pathway"/>
    <property type="evidence" value="ECO:0007669"/>
    <property type="project" value="InterPro"/>
</dbReference>
<organism evidence="7 8">
    <name type="scientific">Colocasia esculenta</name>
    <name type="common">Wild taro</name>
    <name type="synonym">Arum esculentum</name>
    <dbReference type="NCBI Taxonomy" id="4460"/>
    <lineage>
        <taxon>Eukaryota</taxon>
        <taxon>Viridiplantae</taxon>
        <taxon>Streptophyta</taxon>
        <taxon>Embryophyta</taxon>
        <taxon>Tracheophyta</taxon>
        <taxon>Spermatophyta</taxon>
        <taxon>Magnoliopsida</taxon>
        <taxon>Liliopsida</taxon>
        <taxon>Araceae</taxon>
        <taxon>Aroideae</taxon>
        <taxon>Colocasieae</taxon>
        <taxon>Colocasia</taxon>
    </lineage>
</organism>